<dbReference type="GO" id="GO:0042803">
    <property type="term" value="F:protein homodimerization activity"/>
    <property type="evidence" value="ECO:0007669"/>
    <property type="project" value="TreeGrafter"/>
</dbReference>
<dbReference type="STRING" id="1441469.A0A225AL29"/>
<evidence type="ECO:0000313" key="10">
    <source>
        <dbReference type="Proteomes" id="UP000214365"/>
    </source>
</evidence>
<comment type="similarity">
    <text evidence="2">Belongs to the VPS25 family.</text>
</comment>
<dbReference type="EMBL" id="LFMY01000006">
    <property type="protein sequence ID" value="OKL60113.1"/>
    <property type="molecule type" value="Genomic_DNA"/>
</dbReference>
<dbReference type="SUPFAM" id="SSF46785">
    <property type="entry name" value="Winged helix' DNA-binding domain"/>
    <property type="match status" value="2"/>
</dbReference>
<dbReference type="GO" id="GO:0005198">
    <property type="term" value="F:structural molecule activity"/>
    <property type="evidence" value="ECO:0007669"/>
    <property type="project" value="TreeGrafter"/>
</dbReference>
<reference evidence="9 10" key="1">
    <citation type="submission" date="2015-06" db="EMBL/GenBank/DDBJ databases">
        <title>Talaromyces atroroseus IBT 11181 draft genome.</title>
        <authorList>
            <person name="Rasmussen K.B."/>
            <person name="Rasmussen S."/>
            <person name="Petersen B."/>
            <person name="Sicheritz-Ponten T."/>
            <person name="Mortensen U.H."/>
            <person name="Thrane U."/>
        </authorList>
    </citation>
    <scope>NUCLEOTIDE SEQUENCE [LARGE SCALE GENOMIC DNA]</scope>
    <source>
        <strain evidence="9 10">IBT 11181</strain>
    </source>
</reference>
<evidence type="ECO:0000256" key="5">
    <source>
        <dbReference type="ARBA" id="ARBA00022490"/>
    </source>
</evidence>
<evidence type="ECO:0000313" key="9">
    <source>
        <dbReference type="EMBL" id="OKL60113.1"/>
    </source>
</evidence>
<feature type="compositionally biased region" description="Low complexity" evidence="8">
    <location>
        <begin position="12"/>
        <end position="29"/>
    </location>
</feature>
<dbReference type="InterPro" id="IPR036390">
    <property type="entry name" value="WH_DNA-bd_sf"/>
</dbReference>
<dbReference type="GeneID" id="31004383"/>
<dbReference type="GO" id="GO:0043328">
    <property type="term" value="P:protein transport to vacuole involved in ubiquitin-dependent protein catabolic process via the multivesicular body sorting pathway"/>
    <property type="evidence" value="ECO:0007669"/>
    <property type="project" value="TreeGrafter"/>
</dbReference>
<dbReference type="InterPro" id="IPR036388">
    <property type="entry name" value="WH-like_DNA-bd_sf"/>
</dbReference>
<dbReference type="FunFam" id="1.10.10.570:FF:000003">
    <property type="entry name" value="Vacuolar protein-sorting-associated protein 25"/>
    <property type="match status" value="1"/>
</dbReference>
<evidence type="ECO:0000256" key="7">
    <source>
        <dbReference type="ARBA" id="ARBA00030094"/>
    </source>
</evidence>
<evidence type="ECO:0000256" key="3">
    <source>
        <dbReference type="ARBA" id="ARBA00017934"/>
    </source>
</evidence>
<dbReference type="PANTHER" id="PTHR13149">
    <property type="entry name" value="VACUOLAR PROTEIN SORTING-ASSOCIATED PROTEIN VPS25"/>
    <property type="match status" value="1"/>
</dbReference>
<name>A0A225AL29_TALAT</name>
<dbReference type="Gene3D" id="1.10.10.10">
    <property type="entry name" value="Winged helix-like DNA-binding domain superfamily/Winged helix DNA-binding domain"/>
    <property type="match status" value="1"/>
</dbReference>
<keyword evidence="10" id="KW-1185">Reference proteome</keyword>
<comment type="subcellular location">
    <subcellularLocation>
        <location evidence="1">Cytoplasm</location>
    </subcellularLocation>
</comment>
<dbReference type="AlphaFoldDB" id="A0A225AL29"/>
<dbReference type="GO" id="GO:0000814">
    <property type="term" value="C:ESCRT II complex"/>
    <property type="evidence" value="ECO:0007669"/>
    <property type="project" value="InterPro"/>
</dbReference>
<dbReference type="InterPro" id="IPR014041">
    <property type="entry name" value="ESCRT-II_cplx_Vps25-sub_N"/>
</dbReference>
<sequence length="252" mass="27955">MSSTSPPNAFLSAPTTAASVVTPASTTSSRDPLIRTGASESSNNDPSSTTRPPRTTTPSGFTFPEVYDWPAFFTLQPNAQTRQAQMRRWANLISEWCRYHRMFRLSLTDATDSPLFHNARMRKRVGVQDARTIIDWMATSQEDGGGGKRAEWVPAGSVTGGGSSGKMGEKTIAWIWWKRPEEWAKLIADWVDETAQKNTVLTLYELMHGEATTSQDFHGMDPDVMLKSLNVLVKSGKAQIFGNDDEKGVKFF</sequence>
<dbReference type="Gene3D" id="1.10.10.570">
    <property type="entry name" value="Winged helix' DNA-binding domain. Chain C. Domain 1"/>
    <property type="match status" value="1"/>
</dbReference>
<dbReference type="FunFam" id="1.10.10.10:FF:000141">
    <property type="entry name" value="vacuolar protein-sorting-associated protein 25"/>
    <property type="match status" value="1"/>
</dbReference>
<keyword evidence="6" id="KW-0653">Protein transport</keyword>
<evidence type="ECO:0000256" key="6">
    <source>
        <dbReference type="ARBA" id="ARBA00022927"/>
    </source>
</evidence>
<protein>
    <recommendedName>
        <fullName evidence="3">Vacuolar protein-sorting-associated protein 25</fullName>
    </recommendedName>
    <alternativeName>
        <fullName evidence="7">ESCRT-II complex subunit VPS25</fullName>
    </alternativeName>
</protein>
<dbReference type="OrthoDB" id="245150at2759"/>
<dbReference type="InterPro" id="IPR008570">
    <property type="entry name" value="ESCRT-II_cplx_Vps25-sub"/>
</dbReference>
<dbReference type="GO" id="GO:0016236">
    <property type="term" value="P:macroautophagy"/>
    <property type="evidence" value="ECO:0007669"/>
    <property type="project" value="UniProtKB-ARBA"/>
</dbReference>
<evidence type="ECO:0000256" key="2">
    <source>
        <dbReference type="ARBA" id="ARBA00009674"/>
    </source>
</evidence>
<dbReference type="PANTHER" id="PTHR13149:SF0">
    <property type="entry name" value="VACUOLAR PROTEIN-SORTING-ASSOCIATED PROTEIN 25"/>
    <property type="match status" value="1"/>
</dbReference>
<organism evidence="9 10">
    <name type="scientific">Talaromyces atroroseus</name>
    <dbReference type="NCBI Taxonomy" id="1441469"/>
    <lineage>
        <taxon>Eukaryota</taxon>
        <taxon>Fungi</taxon>
        <taxon>Dikarya</taxon>
        <taxon>Ascomycota</taxon>
        <taxon>Pezizomycotina</taxon>
        <taxon>Eurotiomycetes</taxon>
        <taxon>Eurotiomycetidae</taxon>
        <taxon>Eurotiales</taxon>
        <taxon>Trichocomaceae</taxon>
        <taxon>Talaromyces</taxon>
        <taxon>Talaromyces sect. Trachyspermi</taxon>
    </lineage>
</organism>
<comment type="caution">
    <text evidence="9">The sequence shown here is derived from an EMBL/GenBank/DDBJ whole genome shotgun (WGS) entry which is preliminary data.</text>
</comment>
<accession>A0A225AL29</accession>
<evidence type="ECO:0000256" key="4">
    <source>
        <dbReference type="ARBA" id="ARBA00022448"/>
    </source>
</evidence>
<proteinExistence type="inferred from homology"/>
<evidence type="ECO:0000256" key="1">
    <source>
        <dbReference type="ARBA" id="ARBA00004496"/>
    </source>
</evidence>
<keyword evidence="5" id="KW-0963">Cytoplasm</keyword>
<feature type="compositionally biased region" description="Low complexity" evidence="8">
    <location>
        <begin position="46"/>
        <end position="61"/>
    </location>
</feature>
<dbReference type="Pfam" id="PF05871">
    <property type="entry name" value="ESCRT-II"/>
    <property type="match status" value="1"/>
</dbReference>
<dbReference type="RefSeq" id="XP_020120234.1">
    <property type="nucleotide sequence ID" value="XM_020266919.1"/>
</dbReference>
<evidence type="ECO:0000256" key="8">
    <source>
        <dbReference type="SAM" id="MobiDB-lite"/>
    </source>
</evidence>
<gene>
    <name evidence="9" type="ORF">UA08_04628</name>
</gene>
<dbReference type="Proteomes" id="UP000214365">
    <property type="component" value="Unassembled WGS sequence"/>
</dbReference>
<keyword evidence="4" id="KW-0813">Transport</keyword>
<feature type="region of interest" description="Disordered" evidence="8">
    <location>
        <begin position="1"/>
        <end position="61"/>
    </location>
</feature>